<dbReference type="InterPro" id="IPR004504">
    <property type="entry name" value="DNA_repair_RadA"/>
</dbReference>
<protein>
    <recommendedName>
        <fullName evidence="11 12">DNA repair protein RadA</fullName>
    </recommendedName>
</protein>
<dbReference type="Gene3D" id="3.40.50.300">
    <property type="entry name" value="P-loop containing nucleotide triphosphate hydrolases"/>
    <property type="match status" value="1"/>
</dbReference>
<feature type="domain" description="RecA family profile 1" evidence="15">
    <location>
        <begin position="76"/>
        <end position="225"/>
    </location>
</feature>
<keyword evidence="17" id="KW-1185">Reference proteome</keyword>
<accession>A0ABQ0AYA6</accession>
<dbReference type="HAMAP" id="MF_01498">
    <property type="entry name" value="RadA_bact"/>
    <property type="match status" value="1"/>
</dbReference>
<gene>
    <name evidence="11 16" type="primary">radA</name>
    <name evidence="16" type="ORF">F130042H8_20690</name>
</gene>
<evidence type="ECO:0000256" key="10">
    <source>
        <dbReference type="ARBA" id="ARBA00023204"/>
    </source>
</evidence>
<comment type="function">
    <text evidence="13">DNA-dependent ATPase involved in processing of recombination intermediates, plays a role in repairing DNA breaks. Stimulates the branch migration of RecA-mediated strand transfer reactions, allowing the 3' invading strand to extend heteroduplex DNA faster. Binds ssDNA in the presence of ADP but not other nucleotides, has ATPase activity that is stimulated by ssDNA and various branched DNA structures, but inhibited by SSB. Does not have RecA's homology-searching function.</text>
</comment>
<dbReference type="Proteomes" id="UP001600894">
    <property type="component" value="Unassembled WGS sequence"/>
</dbReference>
<dbReference type="SUPFAM" id="SSF52540">
    <property type="entry name" value="P-loop containing nucleoside triphosphate hydrolases"/>
    <property type="match status" value="1"/>
</dbReference>
<dbReference type="SUPFAM" id="SSF54211">
    <property type="entry name" value="Ribosomal protein S5 domain 2-like"/>
    <property type="match status" value="1"/>
</dbReference>
<dbReference type="Pfam" id="PF13481">
    <property type="entry name" value="AAA_25"/>
    <property type="match status" value="1"/>
</dbReference>
<dbReference type="InterPro" id="IPR003593">
    <property type="entry name" value="AAA+_ATPase"/>
</dbReference>
<evidence type="ECO:0000259" key="15">
    <source>
        <dbReference type="PROSITE" id="PS50162"/>
    </source>
</evidence>
<evidence type="ECO:0000256" key="13">
    <source>
        <dbReference type="RuleBase" id="RU003555"/>
    </source>
</evidence>
<comment type="caution">
    <text evidence="16">The sequence shown here is derived from an EMBL/GenBank/DDBJ whole genome shotgun (WGS) entry which is preliminary data.</text>
</comment>
<dbReference type="RefSeq" id="WP_390469914.1">
    <property type="nucleotide sequence ID" value="NZ_BAABXL010000001.1"/>
</dbReference>
<keyword evidence="5" id="KW-0378">Hydrolase</keyword>
<dbReference type="PANTHER" id="PTHR32472">
    <property type="entry name" value="DNA REPAIR PROTEIN RADA"/>
    <property type="match status" value="1"/>
</dbReference>
<evidence type="ECO:0000256" key="14">
    <source>
        <dbReference type="SAM" id="MobiDB-lite"/>
    </source>
</evidence>
<dbReference type="PRINTS" id="PR01874">
    <property type="entry name" value="DNAREPAIRADA"/>
</dbReference>
<keyword evidence="2 11" id="KW-0547">Nucleotide-binding</keyword>
<dbReference type="Pfam" id="PF13541">
    <property type="entry name" value="ChlI"/>
    <property type="match status" value="1"/>
</dbReference>
<feature type="compositionally biased region" description="Polar residues" evidence="14">
    <location>
        <begin position="40"/>
        <end position="52"/>
    </location>
</feature>
<evidence type="ECO:0000256" key="1">
    <source>
        <dbReference type="ARBA" id="ARBA00022723"/>
    </source>
</evidence>
<keyword evidence="7 11" id="KW-0067">ATP-binding</keyword>
<dbReference type="InterPro" id="IPR014721">
    <property type="entry name" value="Ribsml_uS5_D2-typ_fold_subgr"/>
</dbReference>
<dbReference type="Gene3D" id="3.30.230.10">
    <property type="match status" value="1"/>
</dbReference>
<keyword evidence="9 11" id="KW-0238">DNA-binding</keyword>
<dbReference type="PROSITE" id="PS50162">
    <property type="entry name" value="RECA_2"/>
    <property type="match status" value="1"/>
</dbReference>
<keyword evidence="4 13" id="KW-0863">Zinc-finger</keyword>
<feature type="region of interest" description="Lon-protease-like" evidence="11">
    <location>
        <begin position="361"/>
        <end position="462"/>
    </location>
</feature>
<feature type="binding site" evidence="11">
    <location>
        <begin position="105"/>
        <end position="112"/>
    </location>
    <ligand>
        <name>ATP</name>
        <dbReference type="ChEBI" id="CHEBI:30616"/>
    </ligand>
</feature>
<evidence type="ECO:0000256" key="4">
    <source>
        <dbReference type="ARBA" id="ARBA00022771"/>
    </source>
</evidence>
<keyword evidence="3 11" id="KW-0227">DNA damage</keyword>
<reference evidence="16 17" key="1">
    <citation type="submission" date="2024-04" db="EMBL/GenBank/DDBJ databases">
        <title>Defined microbial consortia suppress multidrug-resistant proinflammatory Enterobacteriaceae via ecological control.</title>
        <authorList>
            <person name="Furuichi M."/>
            <person name="Kawaguchi T."/>
            <person name="Pust M."/>
            <person name="Yasuma K."/>
            <person name="Plichta D."/>
            <person name="Hasegawa N."/>
            <person name="Ohya T."/>
            <person name="Bhattarai S."/>
            <person name="Sasajima S."/>
            <person name="Aoto Y."/>
            <person name="Tuganbaev T."/>
            <person name="Yaginuma M."/>
            <person name="Ueda M."/>
            <person name="Okahashi N."/>
            <person name="Amafuji K."/>
            <person name="Kiridooshi Y."/>
            <person name="Sugita K."/>
            <person name="Strazar M."/>
            <person name="Skelly A."/>
            <person name="Suda W."/>
            <person name="Hattori M."/>
            <person name="Nakamoto N."/>
            <person name="Caballero S."/>
            <person name="Norman J."/>
            <person name="Olle B."/>
            <person name="Tanoue T."/>
            <person name="Arita M."/>
            <person name="Bucci V."/>
            <person name="Atarashi K."/>
            <person name="Xavier R."/>
            <person name="Honda K."/>
        </authorList>
    </citation>
    <scope>NUCLEOTIDE SEQUENCE [LARGE SCALE GENOMIC DNA]</scope>
    <source>
        <strain evidence="17">f13</strain>
    </source>
</reference>
<sequence>MARAKTTAFFCRECGYESSKWMGQCPACKAWNSMVEEPVSKTSGAVSPSGRQTAGGLGASGRAARASLLSEIRLEKEDRIPTGFNELDRVLGDGIVSGSLVLVGGDPGIGKSTLLLQVCRRLAADGRRVLYISGEESLKQIKMRASRIGEVTGDLRFLCETNLDRIEQAIGAEEPQVAVIDSIQTMYREEISSAPGSVSQVRESTGLLMQIAKSRGIAIFVVGHVTKEGVVAGPRVLEHMVDTVLYFEGDRNAVYRILRSVKNRFGSTNEIGVFEMREEGLAEVENPSEYMLDGRPENASGAVVSCSLEGSRPILLEVQALVAETNFGMPRRTAAGTDYNRVNLLMAVLEKRCRYEMSRLDAYVNIAGGMRMNEPALDLAIVMALMSSYKDRPVDPGMLIFGEVGLSGEVRAVSQADKRAAEAARMGFTACVLPKVCLDKMKPVKGLRMIGVSNVREAIGLL</sequence>
<keyword evidence="10 11" id="KW-0234">DNA repair</keyword>
<comment type="similarity">
    <text evidence="11 13">Belongs to the RecA family. RadA subfamily.</text>
</comment>
<dbReference type="Pfam" id="PF18073">
    <property type="entry name" value="Zn_ribbon_LapB"/>
    <property type="match status" value="1"/>
</dbReference>
<dbReference type="NCBIfam" id="TIGR00416">
    <property type="entry name" value="sms"/>
    <property type="match status" value="1"/>
</dbReference>
<evidence type="ECO:0000256" key="3">
    <source>
        <dbReference type="ARBA" id="ARBA00022763"/>
    </source>
</evidence>
<dbReference type="SMART" id="SM00382">
    <property type="entry name" value="AAA"/>
    <property type="match status" value="1"/>
</dbReference>
<feature type="short sequence motif" description="RadA KNRFG motif" evidence="11">
    <location>
        <begin position="262"/>
        <end position="266"/>
    </location>
</feature>
<dbReference type="InterPro" id="IPR020568">
    <property type="entry name" value="Ribosomal_Su5_D2-typ_SF"/>
</dbReference>
<evidence type="ECO:0000256" key="5">
    <source>
        <dbReference type="ARBA" id="ARBA00022801"/>
    </source>
</evidence>
<keyword evidence="1 11" id="KW-0479">Metal-binding</keyword>
<evidence type="ECO:0000256" key="12">
    <source>
        <dbReference type="NCBIfam" id="TIGR00416"/>
    </source>
</evidence>
<dbReference type="EMBL" id="BAABXL010000001">
    <property type="protein sequence ID" value="GAA6269009.1"/>
    <property type="molecule type" value="Genomic_DNA"/>
</dbReference>
<dbReference type="CDD" id="cd01121">
    <property type="entry name" value="RadA_SMS_N"/>
    <property type="match status" value="1"/>
</dbReference>
<organism evidence="16 17">
    <name type="scientific">Enterocloster alcoholdehydrogenati</name>
    <dbReference type="NCBI Taxonomy" id="2547410"/>
    <lineage>
        <taxon>Bacteria</taxon>
        <taxon>Bacillati</taxon>
        <taxon>Bacillota</taxon>
        <taxon>Clostridia</taxon>
        <taxon>Lachnospirales</taxon>
        <taxon>Lachnospiraceae</taxon>
        <taxon>Enterocloster</taxon>
    </lineage>
</organism>
<evidence type="ECO:0000256" key="6">
    <source>
        <dbReference type="ARBA" id="ARBA00022833"/>
    </source>
</evidence>
<comment type="function">
    <text evidence="11">Plays a role in repairing double-strand DNA breaks, probably involving stabilizing or processing branched DNA or blocked replication forks.</text>
</comment>
<evidence type="ECO:0000313" key="16">
    <source>
        <dbReference type="EMBL" id="GAA6269009.1"/>
    </source>
</evidence>
<evidence type="ECO:0000256" key="2">
    <source>
        <dbReference type="ARBA" id="ARBA00022741"/>
    </source>
</evidence>
<evidence type="ECO:0000256" key="9">
    <source>
        <dbReference type="ARBA" id="ARBA00023125"/>
    </source>
</evidence>
<keyword evidence="8 11" id="KW-0346">Stress response</keyword>
<proteinExistence type="inferred from homology"/>
<evidence type="ECO:0000256" key="11">
    <source>
        <dbReference type="HAMAP-Rule" id="MF_01498"/>
    </source>
</evidence>
<dbReference type="InterPro" id="IPR020588">
    <property type="entry name" value="RecA_ATP-bd"/>
</dbReference>
<evidence type="ECO:0000256" key="7">
    <source>
        <dbReference type="ARBA" id="ARBA00022840"/>
    </source>
</evidence>
<dbReference type="InterPro" id="IPR041166">
    <property type="entry name" value="Rubredoxin_2"/>
</dbReference>
<name>A0ABQ0AYA6_9FIRM</name>
<keyword evidence="6 13" id="KW-0862">Zinc</keyword>
<comment type="domain">
    <text evidence="11">The middle region has homology to RecA with ATPase motifs including the RadA KNRFG motif, while the C-terminus is homologous to Lon protease.</text>
</comment>
<evidence type="ECO:0000256" key="8">
    <source>
        <dbReference type="ARBA" id="ARBA00023016"/>
    </source>
</evidence>
<evidence type="ECO:0000313" key="17">
    <source>
        <dbReference type="Proteomes" id="UP001600894"/>
    </source>
</evidence>
<dbReference type="PANTHER" id="PTHR32472:SF10">
    <property type="entry name" value="DNA REPAIR PROTEIN RADA-LIKE PROTEIN"/>
    <property type="match status" value="1"/>
</dbReference>
<feature type="region of interest" description="Disordered" evidence="14">
    <location>
        <begin position="40"/>
        <end position="59"/>
    </location>
</feature>
<dbReference type="InterPro" id="IPR027417">
    <property type="entry name" value="P-loop_NTPase"/>
</dbReference>